<keyword evidence="1" id="KW-0175">Coiled coil</keyword>
<dbReference type="InterPro" id="IPR004244">
    <property type="entry name" value="Transposase_22"/>
</dbReference>
<evidence type="ECO:0008006" key="4">
    <source>
        <dbReference type="Google" id="ProtNLM"/>
    </source>
</evidence>
<dbReference type="AlphaFoldDB" id="A0A7J5XWP1"/>
<dbReference type="Proteomes" id="UP000518266">
    <property type="component" value="Unassembled WGS sequence"/>
</dbReference>
<dbReference type="Gene3D" id="1.20.5.1700">
    <property type="match status" value="1"/>
</dbReference>
<evidence type="ECO:0000256" key="1">
    <source>
        <dbReference type="SAM" id="Coils"/>
    </source>
</evidence>
<feature type="coiled-coil region" evidence="1">
    <location>
        <begin position="63"/>
        <end position="90"/>
    </location>
</feature>
<evidence type="ECO:0000313" key="3">
    <source>
        <dbReference type="Proteomes" id="UP000518266"/>
    </source>
</evidence>
<sequence>MAAVFKTELHEALKDNLSSIKAELQTVMADLSVSITNVKSDVSALKSTVGEMETSLSTCTDDISTLQAKVEHLSAELERVDNRCEDLEARSRRNNVRIVGVPEETTITNTTAAISTLLKEAFKLEKEPLLDRAHRTLQPKPRPGERPRTIIARLHYHADCADILRRARAQQRIKIGDFVVSIFPDHTSRTARARAAFNDVRRQLREIPGIRFGLLYPARLRITHGGTERQFNSPDDAETFIKTLVKYIVQDKKIDQQLAICLSPNLHKDRVELQTEFDLITTTDAERLLLRSRSTYYEHGDKASRLLAHQLRVRRPHV</sequence>
<gene>
    <name evidence="2" type="ORF">F7725_007397</name>
</gene>
<dbReference type="Gene3D" id="3.30.250.20">
    <property type="entry name" value="L1 transposable element, C-terminal domain"/>
    <property type="match status" value="1"/>
</dbReference>
<reference evidence="2 3" key="1">
    <citation type="submission" date="2020-03" db="EMBL/GenBank/DDBJ databases">
        <title>Dissostichus mawsoni Genome sequencing and assembly.</title>
        <authorList>
            <person name="Park H."/>
        </authorList>
    </citation>
    <scope>NUCLEOTIDE SEQUENCE [LARGE SCALE GENOMIC DNA]</scope>
    <source>
        <strain evidence="2">DM0001</strain>
        <tissue evidence="2">Muscle</tissue>
    </source>
</reference>
<organism evidence="2 3">
    <name type="scientific">Dissostichus mawsoni</name>
    <name type="common">Antarctic cod</name>
    <dbReference type="NCBI Taxonomy" id="36200"/>
    <lineage>
        <taxon>Eukaryota</taxon>
        <taxon>Metazoa</taxon>
        <taxon>Chordata</taxon>
        <taxon>Craniata</taxon>
        <taxon>Vertebrata</taxon>
        <taxon>Euteleostomi</taxon>
        <taxon>Actinopterygii</taxon>
        <taxon>Neopterygii</taxon>
        <taxon>Teleostei</taxon>
        <taxon>Neoteleostei</taxon>
        <taxon>Acanthomorphata</taxon>
        <taxon>Eupercaria</taxon>
        <taxon>Perciformes</taxon>
        <taxon>Notothenioidei</taxon>
        <taxon>Nototheniidae</taxon>
        <taxon>Dissostichus</taxon>
    </lineage>
</organism>
<evidence type="ECO:0000313" key="2">
    <source>
        <dbReference type="EMBL" id="KAF3841535.1"/>
    </source>
</evidence>
<protein>
    <recommendedName>
        <fullName evidence="4">L1 transposable element RRM domain-containing protein</fullName>
    </recommendedName>
</protein>
<comment type="caution">
    <text evidence="2">The sequence shown here is derived from an EMBL/GenBank/DDBJ whole genome shotgun (WGS) entry which is preliminary data.</text>
</comment>
<dbReference type="OrthoDB" id="8933861at2759"/>
<dbReference type="EMBL" id="JAAKFY010000020">
    <property type="protein sequence ID" value="KAF3841535.1"/>
    <property type="molecule type" value="Genomic_DNA"/>
</dbReference>
<dbReference type="SUPFAM" id="SSF58100">
    <property type="entry name" value="Bacterial hemolysins"/>
    <property type="match status" value="1"/>
</dbReference>
<accession>A0A7J5XWP1</accession>
<dbReference type="InterPro" id="IPR042566">
    <property type="entry name" value="L1_C"/>
</dbReference>
<name>A0A7J5XWP1_DISMA</name>
<proteinExistence type="predicted"/>
<dbReference type="PANTHER" id="PTHR11505">
    <property type="entry name" value="L1 TRANSPOSABLE ELEMENT-RELATED"/>
    <property type="match status" value="1"/>
</dbReference>
<keyword evidence="3" id="KW-1185">Reference proteome</keyword>